<organism evidence="1 2">
    <name type="scientific">Roseomonas acroporae</name>
    <dbReference type="NCBI Taxonomy" id="2937791"/>
    <lineage>
        <taxon>Bacteria</taxon>
        <taxon>Pseudomonadati</taxon>
        <taxon>Pseudomonadota</taxon>
        <taxon>Alphaproteobacteria</taxon>
        <taxon>Acetobacterales</taxon>
        <taxon>Roseomonadaceae</taxon>
        <taxon>Roseomonas</taxon>
    </lineage>
</organism>
<evidence type="ECO:0000313" key="1">
    <source>
        <dbReference type="EMBL" id="MCK8786530.1"/>
    </source>
</evidence>
<accession>A0A9X1YCK2</accession>
<reference evidence="1" key="1">
    <citation type="submission" date="2022-04" db="EMBL/GenBank/DDBJ databases">
        <title>Roseomonas acroporae sp. nov., isolated from coral Acropora digitifera.</title>
        <authorList>
            <person name="Sun H."/>
        </authorList>
    </citation>
    <scope>NUCLEOTIDE SEQUENCE</scope>
    <source>
        <strain evidence="1">NAR14</strain>
    </source>
</reference>
<name>A0A9X1YCK2_9PROT</name>
<evidence type="ECO:0000313" key="2">
    <source>
        <dbReference type="Proteomes" id="UP001139516"/>
    </source>
</evidence>
<dbReference type="AlphaFoldDB" id="A0A9X1YCK2"/>
<gene>
    <name evidence="1" type="ORF">M0638_19315</name>
</gene>
<keyword evidence="2" id="KW-1185">Reference proteome</keyword>
<dbReference type="EMBL" id="JALPRX010000088">
    <property type="protein sequence ID" value="MCK8786530.1"/>
    <property type="molecule type" value="Genomic_DNA"/>
</dbReference>
<dbReference type="RefSeq" id="WP_248668645.1">
    <property type="nucleotide sequence ID" value="NZ_JALPRX010000088.1"/>
</dbReference>
<sequence>MSNVTIPAPGSKGIAVVKNVEGGIEVVQVHVYAPDGKARLTLDGSFMNEVFSDESSARAAVSKAIANNPVHVINLKDL</sequence>
<protein>
    <submittedName>
        <fullName evidence="1">Uncharacterized protein</fullName>
    </submittedName>
</protein>
<comment type="caution">
    <text evidence="1">The sequence shown here is derived from an EMBL/GenBank/DDBJ whole genome shotgun (WGS) entry which is preliminary data.</text>
</comment>
<proteinExistence type="predicted"/>
<dbReference type="Proteomes" id="UP001139516">
    <property type="component" value="Unassembled WGS sequence"/>
</dbReference>